<dbReference type="Proteomes" id="UP000622604">
    <property type="component" value="Unassembled WGS sequence"/>
</dbReference>
<comment type="caution">
    <text evidence="2">The sequence shown here is derived from an EMBL/GenBank/DDBJ whole genome shotgun (WGS) entry which is preliminary data.</text>
</comment>
<dbReference type="Pfam" id="PF13302">
    <property type="entry name" value="Acetyltransf_3"/>
    <property type="match status" value="1"/>
</dbReference>
<evidence type="ECO:0000313" key="2">
    <source>
        <dbReference type="EMBL" id="GGZ51930.1"/>
    </source>
</evidence>
<name>A0A8H9IDF9_9ALTE</name>
<gene>
    <name evidence="2" type="ORF">GCM10011274_07400</name>
</gene>
<dbReference type="EMBL" id="BMZC01000002">
    <property type="protein sequence ID" value="GGZ51930.1"/>
    <property type="molecule type" value="Genomic_DNA"/>
</dbReference>
<protein>
    <submittedName>
        <fullName evidence="2">Alanine acetyltransferase</fullName>
    </submittedName>
</protein>
<dbReference type="InterPro" id="IPR016181">
    <property type="entry name" value="Acyl_CoA_acyltransferase"/>
</dbReference>
<dbReference type="InterPro" id="IPR000182">
    <property type="entry name" value="GNAT_dom"/>
</dbReference>
<evidence type="ECO:0000313" key="3">
    <source>
        <dbReference type="Proteomes" id="UP000622604"/>
    </source>
</evidence>
<dbReference type="Gene3D" id="3.40.630.30">
    <property type="match status" value="1"/>
</dbReference>
<dbReference type="InterPro" id="IPR051531">
    <property type="entry name" value="N-acetyltransferase"/>
</dbReference>
<reference evidence="2" key="1">
    <citation type="journal article" date="2014" name="Int. J. Syst. Evol. Microbiol.">
        <title>Complete genome sequence of Corynebacterium casei LMG S-19264T (=DSM 44701T), isolated from a smear-ripened cheese.</title>
        <authorList>
            <consortium name="US DOE Joint Genome Institute (JGI-PGF)"/>
            <person name="Walter F."/>
            <person name="Albersmeier A."/>
            <person name="Kalinowski J."/>
            <person name="Ruckert C."/>
        </authorList>
    </citation>
    <scope>NUCLEOTIDE SEQUENCE</scope>
    <source>
        <strain evidence="2">KCTC 32337</strain>
    </source>
</reference>
<dbReference type="RefSeq" id="WP_191865345.1">
    <property type="nucleotide sequence ID" value="NZ_BMZC01000002.1"/>
</dbReference>
<organism evidence="2 3">
    <name type="scientific">Paraglaciecola chathamensis</name>
    <dbReference type="NCBI Taxonomy" id="368405"/>
    <lineage>
        <taxon>Bacteria</taxon>
        <taxon>Pseudomonadati</taxon>
        <taxon>Pseudomonadota</taxon>
        <taxon>Gammaproteobacteria</taxon>
        <taxon>Alteromonadales</taxon>
        <taxon>Alteromonadaceae</taxon>
        <taxon>Paraglaciecola</taxon>
    </lineage>
</organism>
<reference evidence="2" key="2">
    <citation type="submission" date="2020-09" db="EMBL/GenBank/DDBJ databases">
        <authorList>
            <person name="Sun Q."/>
            <person name="Kim S."/>
        </authorList>
    </citation>
    <scope>NUCLEOTIDE SEQUENCE</scope>
    <source>
        <strain evidence="2">KCTC 32337</strain>
    </source>
</reference>
<dbReference type="PANTHER" id="PTHR43792:SF1">
    <property type="entry name" value="N-ACETYLTRANSFERASE DOMAIN-CONTAINING PROTEIN"/>
    <property type="match status" value="1"/>
</dbReference>
<feature type="domain" description="N-acetyltransferase" evidence="1">
    <location>
        <begin position="18"/>
        <end position="178"/>
    </location>
</feature>
<accession>A0A8H9IDF9</accession>
<dbReference type="AlphaFoldDB" id="A0A8H9IDF9"/>
<evidence type="ECO:0000259" key="1">
    <source>
        <dbReference type="PROSITE" id="PS51186"/>
    </source>
</evidence>
<dbReference type="PROSITE" id="PS51186">
    <property type="entry name" value="GNAT"/>
    <property type="match status" value="1"/>
</dbReference>
<dbReference type="PANTHER" id="PTHR43792">
    <property type="entry name" value="GNAT FAMILY, PUTATIVE (AFU_ORTHOLOGUE AFUA_3G00765)-RELATED-RELATED"/>
    <property type="match status" value="1"/>
</dbReference>
<sequence length="178" mass="19629">MREISSQARLLPNATPRLHFRLLNDSDAEFVLALLNEPDWLKYIGDKNVRTLEDALAYIHTGPLAMFAQQGFCLSLVERIQDGVPLGLCGLLQRESLQWPDIGFAFAQRYHGRGIAFEAATATLKHAKETLGLTKVAAITALNNEASMGLLSKLGFTLQDKTALPGHDEPSNLFLKIL</sequence>
<proteinExistence type="predicted"/>
<dbReference type="GO" id="GO:0016747">
    <property type="term" value="F:acyltransferase activity, transferring groups other than amino-acyl groups"/>
    <property type="evidence" value="ECO:0007669"/>
    <property type="project" value="InterPro"/>
</dbReference>
<dbReference type="SUPFAM" id="SSF55729">
    <property type="entry name" value="Acyl-CoA N-acyltransferases (Nat)"/>
    <property type="match status" value="1"/>
</dbReference>